<keyword evidence="1" id="KW-0472">Membrane</keyword>
<dbReference type="RefSeq" id="WP_066411141.1">
    <property type="nucleotide sequence ID" value="NZ_CP018866.1"/>
</dbReference>
<keyword evidence="1" id="KW-0812">Transmembrane</keyword>
<sequence length="101" mass="11337">MELEVKRNRFRLSNIFTGSGIISFLIGIIILVMVNIGLLTGFHIAFGSFTLALLGIFLGIFGLFTNRSNRLYAYWGLGLNVFILIFAILMFVFAWSINAKP</sequence>
<evidence type="ECO:0000313" key="2">
    <source>
        <dbReference type="EMBL" id="AST91108.1"/>
    </source>
</evidence>
<name>A0A223KP40_9BACI</name>
<dbReference type="Proteomes" id="UP000215224">
    <property type="component" value="Chromosome"/>
</dbReference>
<evidence type="ECO:0000313" key="3">
    <source>
        <dbReference type="Proteomes" id="UP000215224"/>
    </source>
</evidence>
<protein>
    <recommendedName>
        <fullName evidence="4">DUF4064 domain-containing protein</fullName>
    </recommendedName>
</protein>
<gene>
    <name evidence="2" type="ORF">BC6307_07365</name>
</gene>
<feature type="transmembrane region" description="Helical" evidence="1">
    <location>
        <begin position="71"/>
        <end position="97"/>
    </location>
</feature>
<keyword evidence="3" id="KW-1185">Reference proteome</keyword>
<dbReference type="STRING" id="1314751.GCA_001591425_00299"/>
<dbReference type="AlphaFoldDB" id="A0A223KP40"/>
<organism evidence="2 3">
    <name type="scientific">Sutcliffiella cohnii</name>
    <dbReference type="NCBI Taxonomy" id="33932"/>
    <lineage>
        <taxon>Bacteria</taxon>
        <taxon>Bacillati</taxon>
        <taxon>Bacillota</taxon>
        <taxon>Bacilli</taxon>
        <taxon>Bacillales</taxon>
        <taxon>Bacillaceae</taxon>
        <taxon>Sutcliffiella</taxon>
    </lineage>
</organism>
<feature type="transmembrane region" description="Helical" evidence="1">
    <location>
        <begin position="12"/>
        <end position="36"/>
    </location>
</feature>
<accession>A0A223KP40</accession>
<keyword evidence="1" id="KW-1133">Transmembrane helix</keyword>
<proteinExistence type="predicted"/>
<dbReference type="KEGG" id="bcoh:BC6307_07365"/>
<dbReference type="EMBL" id="CP018866">
    <property type="protein sequence ID" value="AST91108.1"/>
    <property type="molecule type" value="Genomic_DNA"/>
</dbReference>
<feature type="transmembrane region" description="Helical" evidence="1">
    <location>
        <begin position="42"/>
        <end position="64"/>
    </location>
</feature>
<reference evidence="2 3" key="1">
    <citation type="submission" date="2016-12" db="EMBL/GenBank/DDBJ databases">
        <title>The whole genome sequencing and assembly of Bacillus cohnii DSM 6307T strain.</title>
        <authorList>
            <person name="Lee Y.-J."/>
            <person name="Yi H."/>
            <person name="Bahn Y.-S."/>
            <person name="Kim J.F."/>
            <person name="Lee D.-W."/>
        </authorList>
    </citation>
    <scope>NUCLEOTIDE SEQUENCE [LARGE SCALE GENOMIC DNA]</scope>
    <source>
        <strain evidence="2 3">DSM 6307</strain>
    </source>
</reference>
<evidence type="ECO:0008006" key="4">
    <source>
        <dbReference type="Google" id="ProtNLM"/>
    </source>
</evidence>
<evidence type="ECO:0000256" key="1">
    <source>
        <dbReference type="SAM" id="Phobius"/>
    </source>
</evidence>